<accession>X0ZFK9</accession>
<dbReference type="AlphaFoldDB" id="X0ZFK9"/>
<name>X0ZFK9_9ZZZZ</name>
<evidence type="ECO:0008006" key="2">
    <source>
        <dbReference type="Google" id="ProtNLM"/>
    </source>
</evidence>
<dbReference type="EMBL" id="BARS01055590">
    <property type="protein sequence ID" value="GAG47136.1"/>
    <property type="molecule type" value="Genomic_DNA"/>
</dbReference>
<comment type="caution">
    <text evidence="1">The sequence shown here is derived from an EMBL/GenBank/DDBJ whole genome shotgun (WGS) entry which is preliminary data.</text>
</comment>
<evidence type="ECO:0000313" key="1">
    <source>
        <dbReference type="EMBL" id="GAG47136.1"/>
    </source>
</evidence>
<sequence length="63" mass="6391">MTRLSVGIGEIKASCRPGDIITAVSLGSCVAIVLSDNAIGAVAVAHCMLPLETDDAAKDPQKP</sequence>
<proteinExistence type="predicted"/>
<dbReference type="SUPFAM" id="SSF64438">
    <property type="entry name" value="CNF1/YfiH-like putative cysteine hydrolases"/>
    <property type="match status" value="1"/>
</dbReference>
<dbReference type="Gene3D" id="3.30.1330.200">
    <property type="match status" value="1"/>
</dbReference>
<protein>
    <recommendedName>
        <fullName evidence="2">Chemotaxis protein CheD</fullName>
    </recommendedName>
</protein>
<reference evidence="1" key="1">
    <citation type="journal article" date="2014" name="Front. Microbiol.">
        <title>High frequency of phylogenetically diverse reductive dehalogenase-homologous genes in deep subseafloor sedimentary metagenomes.</title>
        <authorList>
            <person name="Kawai M."/>
            <person name="Futagami T."/>
            <person name="Toyoda A."/>
            <person name="Takaki Y."/>
            <person name="Nishi S."/>
            <person name="Hori S."/>
            <person name="Arai W."/>
            <person name="Tsubouchi T."/>
            <person name="Morono Y."/>
            <person name="Uchiyama I."/>
            <person name="Ito T."/>
            <person name="Fujiyama A."/>
            <person name="Inagaki F."/>
            <person name="Takami H."/>
        </authorList>
    </citation>
    <scope>NUCLEOTIDE SEQUENCE</scope>
    <source>
        <strain evidence="1">Expedition CK06-06</strain>
    </source>
</reference>
<organism evidence="1">
    <name type="scientific">marine sediment metagenome</name>
    <dbReference type="NCBI Taxonomy" id="412755"/>
    <lineage>
        <taxon>unclassified sequences</taxon>
        <taxon>metagenomes</taxon>
        <taxon>ecological metagenomes</taxon>
    </lineage>
</organism>
<dbReference type="InterPro" id="IPR038592">
    <property type="entry name" value="CheD-like_sf"/>
</dbReference>
<feature type="non-terminal residue" evidence="1">
    <location>
        <position position="63"/>
    </location>
</feature>
<dbReference type="InterPro" id="IPR011324">
    <property type="entry name" value="Cytotoxic_necrot_fac-like_cat"/>
</dbReference>
<gene>
    <name evidence="1" type="ORF">S01H1_82048</name>
</gene>